<gene>
    <name evidence="1" type="ORF">F1609_33175</name>
</gene>
<evidence type="ECO:0000313" key="2">
    <source>
        <dbReference type="Proteomes" id="UP000819052"/>
    </source>
</evidence>
<protein>
    <submittedName>
        <fullName evidence="1">Uncharacterized protein</fullName>
    </submittedName>
</protein>
<reference evidence="1 2" key="1">
    <citation type="submission" date="2019-09" db="EMBL/GenBank/DDBJ databases">
        <title>Taxonomy of Antarctic Massilia spp.: description of Massilia rubra sp. nov., Massilia aquatica sp. nov., Massilia mucilaginosa sp. nov., Massilia frigida sp. nov. isolated from streams, lakes and regoliths.</title>
        <authorList>
            <person name="Holochova P."/>
            <person name="Sedlacek I."/>
            <person name="Kralova S."/>
            <person name="Maslanova I."/>
            <person name="Busse H.-J."/>
            <person name="Stankova E."/>
            <person name="Vrbovska V."/>
            <person name="Kovarovic V."/>
            <person name="Bartak M."/>
            <person name="Svec P."/>
            <person name="Pantucek R."/>
        </authorList>
    </citation>
    <scope>NUCLEOTIDE SEQUENCE [LARGE SCALE GENOMIC DNA]</scope>
    <source>
        <strain evidence="1 2">CCM 8693</strain>
    </source>
</reference>
<proteinExistence type="predicted"/>
<accession>A0ABX0MRV7</accession>
<sequence>MACSSDEAGRDSLLKRWLRNYSAPSPIAIVYPSPAGPSAVAVSNAALELAQCAEDVLLELMPGAQVFKLSSNDLATSSRPLPYKLERCSVIVVAPVIGNGFVFKQISALLRHKQPTGPRLFLALAVLPETAQHLNQLKSDIGLVSLDDRRYEFKYQFALPIGRLDRAVRWGEELDVLVDLDELMLEREVDQPQIGERIRALEQLSVLEDAAVFLPTSNGTPLLLSTGFFLWEGSTEIEGANLGAAVLLSIAALLQGARVAASKSDETSLRTGLFQHALICPETFTRFNDAVIQAAILRAAYPVELNYSVSEEMSHDMERLLLKWLQYSAHPVGAAAGEFLMAIATGKMKLRKEHLATVLAEAKTLPGWIGCLAFVAEERAKRANW</sequence>
<dbReference type="RefSeq" id="WP_167082129.1">
    <property type="nucleotide sequence ID" value="NZ_VVIW01000047.1"/>
</dbReference>
<keyword evidence="2" id="KW-1185">Reference proteome</keyword>
<organism evidence="1 2">
    <name type="scientific">Massilia aquatica</name>
    <dbReference type="NCBI Taxonomy" id="2609000"/>
    <lineage>
        <taxon>Bacteria</taxon>
        <taxon>Pseudomonadati</taxon>
        <taxon>Pseudomonadota</taxon>
        <taxon>Betaproteobacteria</taxon>
        <taxon>Burkholderiales</taxon>
        <taxon>Oxalobacteraceae</taxon>
        <taxon>Telluria group</taxon>
        <taxon>Massilia</taxon>
    </lineage>
</organism>
<comment type="caution">
    <text evidence="1">The sequence shown here is derived from an EMBL/GenBank/DDBJ whole genome shotgun (WGS) entry which is preliminary data.</text>
</comment>
<dbReference type="EMBL" id="VVIW01000047">
    <property type="protein sequence ID" value="NHZ44961.1"/>
    <property type="molecule type" value="Genomic_DNA"/>
</dbReference>
<evidence type="ECO:0000313" key="1">
    <source>
        <dbReference type="EMBL" id="NHZ44961.1"/>
    </source>
</evidence>
<dbReference type="Proteomes" id="UP000819052">
    <property type="component" value="Unassembled WGS sequence"/>
</dbReference>
<name>A0ABX0MRV7_9BURK</name>